<evidence type="ECO:0000256" key="1">
    <source>
        <dbReference type="ARBA" id="ARBA00005450"/>
    </source>
</evidence>
<dbReference type="InterPro" id="IPR042101">
    <property type="entry name" value="SRP54_N_sf"/>
</dbReference>
<comment type="subcellular location">
    <subcellularLocation>
        <location evidence="9">Cytoplasm</location>
    </subcellularLocation>
    <text evidence="9">The SRP-RNC complex is targeted to the cytoplasmic membrane.</text>
</comment>
<proteinExistence type="inferred from homology"/>
<evidence type="ECO:0000256" key="9">
    <source>
        <dbReference type="HAMAP-Rule" id="MF_00306"/>
    </source>
</evidence>
<dbReference type="Gene3D" id="1.10.260.30">
    <property type="entry name" value="Signal recognition particle, SRP54 subunit, M-domain"/>
    <property type="match status" value="1"/>
</dbReference>
<dbReference type="SUPFAM" id="SSF47446">
    <property type="entry name" value="Signal peptide-binding domain"/>
    <property type="match status" value="1"/>
</dbReference>
<sequence length="447" mass="50094">MDFGEKLRRAIERLKAGSVDQATVKEAVKELQRALISADVDVGLVLDLSKKLEARAFEELPKGVNRREHVVKVTYELLSALLGGGTHAVPEKPKRILLVGLYGNGKTTSCSKLAKWYAKRGLKVGLVCADVARPAAYDQLKQLSERIGVPFYGDKEEKHAERIVEEGLKRHAKADLVLVDSAGRNGLDEELTREIKAVNRVFEPEQTWLVLGADLGQVARKQAQAFHDSVGVNGVILTRMDGSAKGGGALAACALTKAPVYFLGTGEKLDDFEEFEAERYLSRVMGYGDLKALLEKVKELEFDEEKAKAVLEGEFNLQMFYDQLAAARSMGPLDKVMEMMGVKSQLPREAIDVSEKKLETFKVLMDSMTKQEKKQPELMSHARLERICKGAGRKIEEARELMAHYKKMKKMFKQFSKLDSKDMEQGNMQKLFAKMQAKKKQKKLRLK</sequence>
<evidence type="ECO:0000256" key="3">
    <source>
        <dbReference type="ARBA" id="ARBA00022741"/>
    </source>
</evidence>
<evidence type="ECO:0000256" key="2">
    <source>
        <dbReference type="ARBA" id="ARBA00022490"/>
    </source>
</evidence>
<dbReference type="SMART" id="SM00963">
    <property type="entry name" value="SRP54_N"/>
    <property type="match status" value="1"/>
</dbReference>
<dbReference type="InterPro" id="IPR027417">
    <property type="entry name" value="P-loop_NTPase"/>
</dbReference>
<dbReference type="HAMAP" id="MF_00306">
    <property type="entry name" value="SRP54"/>
    <property type="match status" value="1"/>
</dbReference>
<dbReference type="InterPro" id="IPR013822">
    <property type="entry name" value="Signal_recog_particl_SRP54_hlx"/>
</dbReference>
<keyword evidence="7 9" id="KW-0733">Signal recognition particle</keyword>
<dbReference type="AlphaFoldDB" id="A0A8T4LH71"/>
<dbReference type="Pfam" id="PF00448">
    <property type="entry name" value="SRP54"/>
    <property type="match status" value="1"/>
</dbReference>
<comment type="catalytic activity">
    <reaction evidence="9">
        <text>GTP + H2O = GDP + phosphate + H(+)</text>
        <dbReference type="Rhea" id="RHEA:19669"/>
        <dbReference type="ChEBI" id="CHEBI:15377"/>
        <dbReference type="ChEBI" id="CHEBI:15378"/>
        <dbReference type="ChEBI" id="CHEBI:37565"/>
        <dbReference type="ChEBI" id="CHEBI:43474"/>
        <dbReference type="ChEBI" id="CHEBI:58189"/>
        <dbReference type="EC" id="3.6.5.4"/>
    </reaction>
</comment>
<gene>
    <name evidence="9" type="primary">srp54</name>
    <name evidence="11" type="ORF">J4203_01875</name>
</gene>
<dbReference type="GO" id="GO:0008312">
    <property type="term" value="F:7S RNA binding"/>
    <property type="evidence" value="ECO:0007669"/>
    <property type="project" value="UniProtKB-UniRule"/>
</dbReference>
<dbReference type="Proteomes" id="UP000678237">
    <property type="component" value="Unassembled WGS sequence"/>
</dbReference>
<dbReference type="InterPro" id="IPR000897">
    <property type="entry name" value="SRP54_GTPase_dom"/>
</dbReference>
<feature type="domain" description="SRP54-type proteins GTP-binding" evidence="10">
    <location>
        <begin position="259"/>
        <end position="272"/>
    </location>
</feature>
<keyword evidence="2 9" id="KW-0963">Cytoplasm</keyword>
<dbReference type="InterPro" id="IPR036225">
    <property type="entry name" value="SRP/SRP_N"/>
</dbReference>
<dbReference type="PROSITE" id="PS00300">
    <property type="entry name" value="SRP54"/>
    <property type="match status" value="1"/>
</dbReference>
<dbReference type="EC" id="3.6.5.4" evidence="9"/>
<dbReference type="PANTHER" id="PTHR11564:SF5">
    <property type="entry name" value="SIGNAL RECOGNITION PARTICLE SUBUNIT SRP54"/>
    <property type="match status" value="1"/>
</dbReference>
<dbReference type="InterPro" id="IPR004125">
    <property type="entry name" value="Signal_recog_particle_SRP54_M"/>
</dbReference>
<dbReference type="EMBL" id="JAGVWE010000002">
    <property type="protein sequence ID" value="MBS3062595.1"/>
    <property type="molecule type" value="Genomic_DNA"/>
</dbReference>
<evidence type="ECO:0000256" key="8">
    <source>
        <dbReference type="ARBA" id="ARBA00023274"/>
    </source>
</evidence>
<organism evidence="11 12">
    <name type="scientific">Candidatus Iainarchaeum sp</name>
    <dbReference type="NCBI Taxonomy" id="3101447"/>
    <lineage>
        <taxon>Archaea</taxon>
        <taxon>Candidatus Iainarchaeota</taxon>
        <taxon>Candidatus Iainarchaeia</taxon>
        <taxon>Candidatus Iainarchaeales</taxon>
        <taxon>Candidatus Iainarchaeaceae</taxon>
        <taxon>Candidatus Iainarchaeum</taxon>
    </lineage>
</organism>
<comment type="function">
    <text evidence="9">Involved in targeting and insertion of nascent membrane proteins into the cytoplasmic membrane. Binds to the hydrophobic signal sequence of the ribosome-nascent chain (RNC) as it emerges from the ribosomes. The SRP-RNC complex is then targeted to the cytoplasmic membrane where it interacts with the SRP receptor FtsY.</text>
</comment>
<dbReference type="SUPFAM" id="SSF47364">
    <property type="entry name" value="Domain of the SRP/SRP receptor G-proteins"/>
    <property type="match status" value="1"/>
</dbReference>
<reference evidence="11" key="2">
    <citation type="submission" date="2021-05" db="EMBL/GenBank/DDBJ databases">
        <title>Protein family content uncovers lineage relationships and bacterial pathway maintenance mechanisms in DPANN archaea.</title>
        <authorList>
            <person name="Castelle C.J."/>
            <person name="Meheust R."/>
            <person name="Jaffe A.L."/>
            <person name="Seitz K."/>
            <person name="Gong X."/>
            <person name="Baker B.J."/>
            <person name="Banfield J.F."/>
        </authorList>
    </citation>
    <scope>NUCLEOTIDE SEQUENCE</scope>
    <source>
        <strain evidence="11">RIFCSPLOWO2_01_FULL_58_19</strain>
    </source>
</reference>
<evidence type="ECO:0000256" key="5">
    <source>
        <dbReference type="ARBA" id="ARBA00022884"/>
    </source>
</evidence>
<dbReference type="GO" id="GO:0003924">
    <property type="term" value="F:GTPase activity"/>
    <property type="evidence" value="ECO:0007669"/>
    <property type="project" value="UniProtKB-UniRule"/>
</dbReference>
<comment type="domain">
    <text evidence="9">Composed of three domains: the N-terminal N domain, which is responsible for interactions with the ribosome, the central G domain, which binds GTP, and the C-terminal M domain, which binds the RNA and the signal sequence of the RNC.</text>
</comment>
<evidence type="ECO:0000259" key="10">
    <source>
        <dbReference type="PROSITE" id="PS00300"/>
    </source>
</evidence>
<feature type="binding site" evidence="9">
    <location>
        <begin position="238"/>
        <end position="241"/>
    </location>
    <ligand>
        <name>GTP</name>
        <dbReference type="ChEBI" id="CHEBI:37565"/>
    </ligand>
</feature>
<dbReference type="GO" id="GO:0048500">
    <property type="term" value="C:signal recognition particle"/>
    <property type="evidence" value="ECO:0007669"/>
    <property type="project" value="UniProtKB-UniRule"/>
</dbReference>
<evidence type="ECO:0000256" key="6">
    <source>
        <dbReference type="ARBA" id="ARBA00023134"/>
    </source>
</evidence>
<keyword evidence="4 9" id="KW-0378">Hydrolase</keyword>
<dbReference type="SMART" id="SM00382">
    <property type="entry name" value="AAA"/>
    <property type="match status" value="1"/>
</dbReference>
<dbReference type="Pfam" id="PF02978">
    <property type="entry name" value="SRP_SPB"/>
    <property type="match status" value="1"/>
</dbReference>
<comment type="similarity">
    <text evidence="1 9">Belongs to the GTP-binding SRP family. SRP54 subfamily.</text>
</comment>
<evidence type="ECO:0000256" key="7">
    <source>
        <dbReference type="ARBA" id="ARBA00023135"/>
    </source>
</evidence>
<comment type="caution">
    <text evidence="11">The sequence shown here is derived from an EMBL/GenBank/DDBJ whole genome shotgun (WGS) entry which is preliminary data.</text>
</comment>
<feature type="binding site" evidence="9">
    <location>
        <begin position="180"/>
        <end position="184"/>
    </location>
    <ligand>
        <name>GTP</name>
        <dbReference type="ChEBI" id="CHEBI:37565"/>
    </ligand>
</feature>
<dbReference type="PANTHER" id="PTHR11564">
    <property type="entry name" value="SIGNAL RECOGNITION PARTICLE 54K PROTEIN SRP54"/>
    <property type="match status" value="1"/>
</dbReference>
<dbReference type="GO" id="GO:0005525">
    <property type="term" value="F:GTP binding"/>
    <property type="evidence" value="ECO:0007669"/>
    <property type="project" value="UniProtKB-UniRule"/>
</dbReference>
<comment type="subunit">
    <text evidence="9">Part of the signal recognition particle protein translocation system, which is composed of SRP and FtsY. Archaeal SRP consists of a 7S RNA molecule of 300 nucleotides and two protein subunits: SRP54 and SRP19.</text>
</comment>
<dbReference type="CDD" id="cd17875">
    <property type="entry name" value="SRP54_G"/>
    <property type="match status" value="1"/>
</dbReference>
<keyword evidence="3 9" id="KW-0547">Nucleotide-binding</keyword>
<reference evidence="11" key="1">
    <citation type="submission" date="2021-03" db="EMBL/GenBank/DDBJ databases">
        <authorList>
            <person name="Jaffe A."/>
        </authorList>
    </citation>
    <scope>NUCLEOTIDE SEQUENCE</scope>
    <source>
        <strain evidence="11">RIFCSPLOWO2_01_FULL_58_19</strain>
    </source>
</reference>
<dbReference type="SUPFAM" id="SSF52540">
    <property type="entry name" value="P-loop containing nucleoside triphosphate hydrolases"/>
    <property type="match status" value="1"/>
</dbReference>
<evidence type="ECO:0000313" key="12">
    <source>
        <dbReference type="Proteomes" id="UP000678237"/>
    </source>
</evidence>
<feature type="binding site" evidence="9">
    <location>
        <begin position="100"/>
        <end position="107"/>
    </location>
    <ligand>
        <name>GTP</name>
        <dbReference type="ChEBI" id="CHEBI:37565"/>
    </ligand>
</feature>
<dbReference type="Pfam" id="PF02881">
    <property type="entry name" value="SRP54_N"/>
    <property type="match status" value="1"/>
</dbReference>
<dbReference type="SMART" id="SM00962">
    <property type="entry name" value="SRP54"/>
    <property type="match status" value="1"/>
</dbReference>
<dbReference type="Gene3D" id="3.40.50.300">
    <property type="entry name" value="P-loop containing nucleotide triphosphate hydrolases"/>
    <property type="match status" value="1"/>
</dbReference>
<evidence type="ECO:0000313" key="11">
    <source>
        <dbReference type="EMBL" id="MBS3062595.1"/>
    </source>
</evidence>
<keyword evidence="5 9" id="KW-0694">RNA-binding</keyword>
<dbReference type="InterPro" id="IPR036891">
    <property type="entry name" value="Signal_recog_part_SRP54_M_sf"/>
</dbReference>
<protein>
    <recommendedName>
        <fullName evidence="9">Signal recognition particle 54 kDa protein</fullName>
        <shortName evidence="9">SRP54</shortName>
        <ecNumber evidence="9">3.6.5.4</ecNumber>
    </recommendedName>
</protein>
<accession>A0A8T4LH71</accession>
<keyword evidence="8 9" id="KW-0687">Ribonucleoprotein</keyword>
<evidence type="ECO:0000256" key="4">
    <source>
        <dbReference type="ARBA" id="ARBA00022801"/>
    </source>
</evidence>
<dbReference type="Gene3D" id="1.20.120.140">
    <property type="entry name" value="Signal recognition particle SRP54, nucleotide-binding domain"/>
    <property type="match status" value="1"/>
</dbReference>
<dbReference type="InterPro" id="IPR003593">
    <property type="entry name" value="AAA+_ATPase"/>
</dbReference>
<keyword evidence="6 9" id="KW-0342">GTP-binding</keyword>
<dbReference type="GO" id="GO:0006614">
    <property type="term" value="P:SRP-dependent cotranslational protein targeting to membrane"/>
    <property type="evidence" value="ECO:0007669"/>
    <property type="project" value="InterPro"/>
</dbReference>
<name>A0A8T4LH71_9ARCH</name>
<dbReference type="InterPro" id="IPR022941">
    <property type="entry name" value="SRP54"/>
</dbReference>
<keyword evidence="11" id="KW-0675">Receptor</keyword>